<gene>
    <name evidence="1" type="ORF">IE4771_PE00100</name>
</gene>
<proteinExistence type="predicted"/>
<dbReference type="KEGG" id="rei:IE4771_PE00100"/>
<geneLocation type="plasmid" evidence="1 2">
    <name>pRetIE4771e</name>
</geneLocation>
<dbReference type="Proteomes" id="UP000027180">
    <property type="component" value="Plasmid pRetIE4771e"/>
</dbReference>
<protein>
    <submittedName>
        <fullName evidence="1">Uncharacterized protein</fullName>
    </submittedName>
</protein>
<dbReference type="EMBL" id="CP006991">
    <property type="protein sequence ID" value="AIC31326.1"/>
    <property type="molecule type" value="Genomic_DNA"/>
</dbReference>
<dbReference type="OrthoDB" id="8397096at2"/>
<accession>A0A060IIA1</accession>
<name>A0A060IIA1_RHIET</name>
<sequence>MQFPLTLVSRECTFTPDLHDKGGVVVVKKAITLLAIISMLFGCTSSYSEVGVGQDLYSTKILSDTNNLSSYFRQLCAQAHLVASGASETCSDYPELVQTGFNDIDQRCDRYLAWIDSKRTEAFQVKSGIAALAVTSTSVLTIAKASLDSIAYVAAALGLTVSLYDAVNSSLLVGLESSVIKKIVYERRLEYRKQFASLNYQRTPEMVFALRGYLRICTPQTIVLDANTYALAVASGSEPPSLRDAVAQEVDAMGIAEGRVPLNPYSPANQSVQRRIVKCPECEGLFPENAGFTVADIKSVQSALCINPDGKSGKSTLAAVKNYRQTQGRDRIGVVSETEHDEILALGCKPADSEKGAANFFEAVTYRNPERLKLLVRNLNTLQPSPLLDVDNTTLLTRALRDKITAARRAYGLNTGNITSDSHMSRDLERRINQAARDKTNASGGDQ</sequence>
<dbReference type="HOGENOM" id="CLU_686335_0_0_5"/>
<reference evidence="1 2" key="1">
    <citation type="submission" date="2013-12" db="EMBL/GenBank/DDBJ databases">
        <title>Complete genome sequence of Rhizobium etli bv. mimosae IE4771.</title>
        <authorList>
            <person name="Bustos P."/>
            <person name="Santamaria R.I."/>
            <person name="Lozano L."/>
            <person name="Ormeno-Orrillo E."/>
            <person name="Rogel M.A."/>
            <person name="Romero D."/>
            <person name="Cevallos M.A."/>
            <person name="Martinez-Romero E."/>
            <person name="Gonzalez V."/>
        </authorList>
    </citation>
    <scope>NUCLEOTIDE SEQUENCE [LARGE SCALE GENOMIC DNA]</scope>
    <source>
        <strain evidence="1 2">IE4771</strain>
        <plasmid evidence="2">Plasmid pRetIE4771e</plasmid>
    </source>
</reference>
<dbReference type="AlphaFoldDB" id="A0A060IIA1"/>
<evidence type="ECO:0000313" key="2">
    <source>
        <dbReference type="Proteomes" id="UP000027180"/>
    </source>
</evidence>
<organism evidence="1 2">
    <name type="scientific">Rhizobium etli bv. mimosae str. IE4771</name>
    <dbReference type="NCBI Taxonomy" id="1432050"/>
    <lineage>
        <taxon>Bacteria</taxon>
        <taxon>Pseudomonadati</taxon>
        <taxon>Pseudomonadota</taxon>
        <taxon>Alphaproteobacteria</taxon>
        <taxon>Hyphomicrobiales</taxon>
        <taxon>Rhizobiaceae</taxon>
        <taxon>Rhizobium/Agrobacterium group</taxon>
        <taxon>Rhizobium</taxon>
    </lineage>
</organism>
<keyword evidence="1" id="KW-0614">Plasmid</keyword>
<evidence type="ECO:0000313" key="1">
    <source>
        <dbReference type="EMBL" id="AIC31326.1"/>
    </source>
</evidence>